<dbReference type="Pfam" id="PF00270">
    <property type="entry name" value="DEAD"/>
    <property type="match status" value="1"/>
</dbReference>
<dbReference type="InterPro" id="IPR011545">
    <property type="entry name" value="DEAD/DEAH_box_helicase_dom"/>
</dbReference>
<feature type="region of interest" description="Disordered" evidence="3">
    <location>
        <begin position="237"/>
        <end position="279"/>
    </location>
</feature>
<dbReference type="PANTHER" id="PTHR18934">
    <property type="entry name" value="ATP-DEPENDENT RNA HELICASE"/>
    <property type="match status" value="1"/>
</dbReference>
<reference evidence="5 6" key="1">
    <citation type="submission" date="2017-04" db="EMBL/GenBank/DDBJ databases">
        <title>Draft genome sequence of Tuber borchii Vittad., a whitish edible truffle.</title>
        <authorList>
            <consortium name="DOE Joint Genome Institute"/>
            <person name="Murat C."/>
            <person name="Kuo A."/>
            <person name="Barry K.W."/>
            <person name="Clum A."/>
            <person name="Dockter R.B."/>
            <person name="Fauchery L."/>
            <person name="Iotti M."/>
            <person name="Kohler A."/>
            <person name="Labutti K."/>
            <person name="Lindquist E.A."/>
            <person name="Lipzen A."/>
            <person name="Ohm R.A."/>
            <person name="Wang M."/>
            <person name="Grigoriev I.V."/>
            <person name="Zambonelli A."/>
            <person name="Martin F.M."/>
        </authorList>
    </citation>
    <scope>NUCLEOTIDE SEQUENCE [LARGE SCALE GENOMIC DNA]</scope>
    <source>
        <strain evidence="5 6">Tbo3840</strain>
    </source>
</reference>
<feature type="region of interest" description="Disordered" evidence="3">
    <location>
        <begin position="418"/>
        <end position="451"/>
    </location>
</feature>
<gene>
    <name evidence="5" type="ORF">B9Z19DRAFT_582094</name>
</gene>
<dbReference type="PANTHER" id="PTHR18934:SF145">
    <property type="entry name" value="ATP-DEPENDENT RNA HELICASE DHX57-RELATED"/>
    <property type="match status" value="1"/>
</dbReference>
<dbReference type="GO" id="GO:0003723">
    <property type="term" value="F:RNA binding"/>
    <property type="evidence" value="ECO:0007669"/>
    <property type="project" value="TreeGrafter"/>
</dbReference>
<dbReference type="STRING" id="42251.A0A2T7A1M7"/>
<evidence type="ECO:0000313" key="5">
    <source>
        <dbReference type="EMBL" id="PUU81638.1"/>
    </source>
</evidence>
<dbReference type="AlphaFoldDB" id="A0A2T7A1M7"/>
<dbReference type="EC" id="3.6.4.13" evidence="1"/>
<dbReference type="FunFam" id="3.40.50.300:FF:000500">
    <property type="entry name" value="ATP-dependent RNA helicase DHX29"/>
    <property type="match status" value="1"/>
</dbReference>
<feature type="region of interest" description="Disordered" evidence="3">
    <location>
        <begin position="293"/>
        <end position="316"/>
    </location>
</feature>
<dbReference type="SUPFAM" id="SSF52540">
    <property type="entry name" value="P-loop containing nucleoside triphosphate hydrolases"/>
    <property type="match status" value="1"/>
</dbReference>
<name>A0A2T7A1M7_TUBBO</name>
<dbReference type="InterPro" id="IPR027417">
    <property type="entry name" value="P-loop_NTPase"/>
</dbReference>
<feature type="region of interest" description="Disordered" evidence="3">
    <location>
        <begin position="1"/>
        <end position="59"/>
    </location>
</feature>
<dbReference type="GO" id="GO:0005524">
    <property type="term" value="F:ATP binding"/>
    <property type="evidence" value="ECO:0007669"/>
    <property type="project" value="InterPro"/>
</dbReference>
<evidence type="ECO:0000256" key="1">
    <source>
        <dbReference type="ARBA" id="ARBA00012552"/>
    </source>
</evidence>
<accession>A0A2T7A1M7</accession>
<dbReference type="Gene3D" id="3.40.50.300">
    <property type="entry name" value="P-loop containing nucleotide triphosphate hydrolases"/>
    <property type="match status" value="1"/>
</dbReference>
<organism evidence="5 6">
    <name type="scientific">Tuber borchii</name>
    <name type="common">White truffle</name>
    <dbReference type="NCBI Taxonomy" id="42251"/>
    <lineage>
        <taxon>Eukaryota</taxon>
        <taxon>Fungi</taxon>
        <taxon>Dikarya</taxon>
        <taxon>Ascomycota</taxon>
        <taxon>Pezizomycotina</taxon>
        <taxon>Pezizomycetes</taxon>
        <taxon>Pezizales</taxon>
        <taxon>Tuberaceae</taxon>
        <taxon>Tuber</taxon>
    </lineage>
</organism>
<feature type="compositionally biased region" description="Basic and acidic residues" evidence="3">
    <location>
        <begin position="296"/>
        <end position="307"/>
    </location>
</feature>
<dbReference type="SMART" id="SM00487">
    <property type="entry name" value="DEXDc"/>
    <property type="match status" value="1"/>
</dbReference>
<comment type="caution">
    <text evidence="5">The sequence shown here is derived from an EMBL/GenBank/DDBJ whole genome shotgun (WGS) entry which is preliminary data.</text>
</comment>
<protein>
    <recommendedName>
        <fullName evidence="1">RNA helicase</fullName>
        <ecNumber evidence="1">3.6.4.13</ecNumber>
    </recommendedName>
</protein>
<dbReference type="OrthoDB" id="5600252at2759"/>
<dbReference type="EMBL" id="NESQ01000042">
    <property type="protein sequence ID" value="PUU81638.1"/>
    <property type="molecule type" value="Genomic_DNA"/>
</dbReference>
<evidence type="ECO:0000256" key="2">
    <source>
        <dbReference type="ARBA" id="ARBA00047984"/>
    </source>
</evidence>
<dbReference type="Proteomes" id="UP000244722">
    <property type="component" value="Unassembled WGS sequence"/>
</dbReference>
<dbReference type="CDD" id="cd17917">
    <property type="entry name" value="DEXHc_RHA-like"/>
    <property type="match status" value="1"/>
</dbReference>
<proteinExistence type="predicted"/>
<evidence type="ECO:0000256" key="3">
    <source>
        <dbReference type="SAM" id="MobiDB-lite"/>
    </source>
</evidence>
<comment type="catalytic activity">
    <reaction evidence="2">
        <text>ATP + H2O = ADP + phosphate + H(+)</text>
        <dbReference type="Rhea" id="RHEA:13065"/>
        <dbReference type="ChEBI" id="CHEBI:15377"/>
        <dbReference type="ChEBI" id="CHEBI:15378"/>
        <dbReference type="ChEBI" id="CHEBI:30616"/>
        <dbReference type="ChEBI" id="CHEBI:43474"/>
        <dbReference type="ChEBI" id="CHEBI:456216"/>
        <dbReference type="EC" id="3.6.4.13"/>
    </reaction>
</comment>
<dbReference type="InterPro" id="IPR014001">
    <property type="entry name" value="Helicase_ATP-bd"/>
</dbReference>
<evidence type="ECO:0000313" key="6">
    <source>
        <dbReference type="Proteomes" id="UP000244722"/>
    </source>
</evidence>
<dbReference type="GO" id="GO:0003724">
    <property type="term" value="F:RNA helicase activity"/>
    <property type="evidence" value="ECO:0007669"/>
    <property type="project" value="UniProtKB-EC"/>
</dbReference>
<keyword evidence="6" id="KW-1185">Reference proteome</keyword>
<sequence>MGGKKKNKVASNPARGFATTSVPSKAKTPAPAPEGTREKEINTLVVAEPPEQGLGKADEVPHIPNEEEMEEHRLKALVDKLGQRAKRETQRIMAKVEVERRTIRSICYPLRVNKLLEFDFVRYNNQPKTTGGVKELGVGDQILALAKEEFTRMHQGNESECKRGEALLLNAWILQKTFVSMGFPKGKVEEGLQALTGHGSTVLDKEKGLDGALEEMFDWLALNCEVEELPGFYDELSKGKKKDMGSGSSDGTPSETKPDSGKSTPQQPPRADRRHLTAGKLRPVADWSLELEGGDVLDRGETVGDKESDSEDEDVEVAPEELIPQYIKLQTQKYYLHPASTIITDRRVKGKNEIKASSIADVSAAKAEQLNRIQSKISELTRDPLFDLREAEGVWRVERLRLEKEAWVKRQSRGGSTFERGAGASVGSIVSPEGDEVKEETGSTSLIDLPHTGEDSDMDLEFIGGLFEPAPTEESTVVQGGENEKVDIRDFELVNHSGGNFGRGKPKGKAGVGTTMVKKVLEEFCRSRDADSKIHFEVIQGTSISARSKLTITWSFIPELSSVDLSPLTSTLDPGPPPPVIISTLGPLRTTFSMASIAAMSKDQADGFIATYALFKLCSKKDEKIYLRLPSVWRELWFELLNESQLESERQEREVLRSLEKTLKIENFGLSGPDNLVEKKAQVTKAAGPKERETTTRGVGPESMASEAIKKDWFYRTNRSGYQQMLEHRRQLPMWAFKKDVLAAIESNQVIIICGETGCGKSTQTPAFILEHELSQGRACRIYCTEPRRISAISLARRVSEELGERKSEVGSKSSLVGYAIRLEGRMHSGTRLIYATTGIVMRMLERSPELEEVTHLVLDEIHERSLDSDFLLLVLKTLLARRKNLKVVLMSATVDADKFSAYLGDAPVMMVPGCCSRIT</sequence>
<evidence type="ECO:0000259" key="4">
    <source>
        <dbReference type="PROSITE" id="PS51192"/>
    </source>
</evidence>
<feature type="domain" description="Helicase ATP-binding" evidence="4">
    <location>
        <begin position="742"/>
        <end position="913"/>
    </location>
</feature>
<dbReference type="PROSITE" id="PS51192">
    <property type="entry name" value="HELICASE_ATP_BIND_1"/>
    <property type="match status" value="1"/>
</dbReference>
<feature type="region of interest" description="Disordered" evidence="3">
    <location>
        <begin position="682"/>
        <end position="701"/>
    </location>
</feature>